<dbReference type="AlphaFoldDB" id="I5B5H1"/>
<reference evidence="1 2" key="1">
    <citation type="submission" date="2011-09" db="EMBL/GenBank/DDBJ databases">
        <authorList>
            <consortium name="US DOE Joint Genome Institute (JGI-PGF)"/>
            <person name="Lucas S."/>
            <person name="Han J."/>
            <person name="Lapidus A."/>
            <person name="Cheng J.-F."/>
            <person name="Goodwin L."/>
            <person name="Pitluck S."/>
            <person name="Peters L."/>
            <person name="Land M.L."/>
            <person name="Hauser L."/>
            <person name="Orellana R."/>
            <person name="Lovley D."/>
            <person name="Woyke T.J."/>
        </authorList>
    </citation>
    <scope>NUCLEOTIDE SEQUENCE [LARGE SCALE GENOMIC DNA]</scope>
    <source>
        <strain evidence="1 2">2ac9</strain>
    </source>
</reference>
<evidence type="ECO:0000313" key="1">
    <source>
        <dbReference type="EMBL" id="EIM64734.1"/>
    </source>
</evidence>
<name>I5B5H1_9BACT</name>
<protein>
    <submittedName>
        <fullName evidence="1">Uncharacterized protein</fullName>
    </submittedName>
</protein>
<accession>I5B5H1</accession>
<organism evidence="1 2">
    <name type="scientific">Desulfobacter postgatei 2ac9</name>
    <dbReference type="NCBI Taxonomy" id="879212"/>
    <lineage>
        <taxon>Bacteria</taxon>
        <taxon>Pseudomonadati</taxon>
        <taxon>Thermodesulfobacteriota</taxon>
        <taxon>Desulfobacteria</taxon>
        <taxon>Desulfobacterales</taxon>
        <taxon>Desulfobacteraceae</taxon>
        <taxon>Desulfobacter</taxon>
    </lineage>
</organism>
<gene>
    <name evidence="1" type="ORF">DespoDRAFT_02917</name>
</gene>
<reference evidence="1 2" key="2">
    <citation type="submission" date="2012-02" db="EMBL/GenBank/DDBJ databases">
        <title>Improved High-Quality Draft sequence of Desulfobacter postgatei 2ac9.</title>
        <authorList>
            <consortium name="US DOE Joint Genome Institute"/>
            <person name="Lucas S."/>
            <person name="Han J."/>
            <person name="Lapidus A."/>
            <person name="Cheng J.-F."/>
            <person name="Goodwin L."/>
            <person name="Pitluck S."/>
            <person name="Peters L."/>
            <person name="Ovchinnikova G."/>
            <person name="Held B."/>
            <person name="Detter J.C."/>
            <person name="Han C."/>
            <person name="Tapia R."/>
            <person name="Land M."/>
            <person name="Hauser L."/>
            <person name="Kyrpides N."/>
            <person name="Ivanova N."/>
            <person name="Pagani I."/>
            <person name="Orellana R."/>
            <person name="Lovley D."/>
            <person name="Woyke T."/>
        </authorList>
    </citation>
    <scope>NUCLEOTIDE SEQUENCE [LARGE SCALE GENOMIC DNA]</scope>
    <source>
        <strain evidence="1 2">2ac9</strain>
    </source>
</reference>
<evidence type="ECO:0000313" key="2">
    <source>
        <dbReference type="Proteomes" id="UP000005778"/>
    </source>
</evidence>
<dbReference type="EMBL" id="CM001488">
    <property type="protein sequence ID" value="EIM64734.1"/>
    <property type="molecule type" value="Genomic_DNA"/>
</dbReference>
<proteinExistence type="predicted"/>
<dbReference type="HOGENOM" id="CLU_3152095_0_0_7"/>
<sequence>MESSIRSRWDDQVKFFKPETVFRKDNVHNQELSVLPFGLRLCFAFISC</sequence>
<keyword evidence="2" id="KW-1185">Reference proteome</keyword>
<dbReference type="Proteomes" id="UP000005778">
    <property type="component" value="Chromosome"/>
</dbReference>